<evidence type="ECO:0000256" key="3">
    <source>
        <dbReference type="ARBA" id="ARBA00022989"/>
    </source>
</evidence>
<comment type="subcellular location">
    <subcellularLocation>
        <location evidence="1">Membrane</location>
        <topology evidence="1">Single-pass membrane protein</topology>
    </subcellularLocation>
</comment>
<dbReference type="Proteomes" id="UP000815325">
    <property type="component" value="Unassembled WGS sequence"/>
</dbReference>
<keyword evidence="2" id="KW-0812">Transmembrane</keyword>
<dbReference type="PANTHER" id="PTHR12988">
    <property type="entry name" value="SPHINGOMYELIN PHOSPHODIESTERASE 4"/>
    <property type="match status" value="1"/>
</dbReference>
<evidence type="ECO:0000256" key="1">
    <source>
        <dbReference type="ARBA" id="ARBA00004167"/>
    </source>
</evidence>
<sequence length="211" mass="23505">MHEPLLHSLIRSSLSVQVDTSFRLFTLGTSGAPHYGSAILRAAQAQVRPELRDALADAMFAVLPITDVSADMQPLPEPPQLAAALRAYPRAGHWAQLHYKGDWLARPIASHEIGPLVRLLVWVSRWLNHALGLDVPWRGDDVEEEAENVLQDGLRWMRRKGFRISLRFLAEVQTLGWLLVASLLVSMMLSSFNNQQPGPVPLPHARPQPGL</sequence>
<dbReference type="InterPro" id="IPR024129">
    <property type="entry name" value="Sphingomy_SMPD4"/>
</dbReference>
<organism evidence="5 6">
    <name type="scientific">Dunaliella salina</name>
    <name type="common">Green alga</name>
    <name type="synonym">Protococcus salinus</name>
    <dbReference type="NCBI Taxonomy" id="3046"/>
    <lineage>
        <taxon>Eukaryota</taxon>
        <taxon>Viridiplantae</taxon>
        <taxon>Chlorophyta</taxon>
        <taxon>core chlorophytes</taxon>
        <taxon>Chlorophyceae</taxon>
        <taxon>CS clade</taxon>
        <taxon>Chlamydomonadales</taxon>
        <taxon>Dunaliellaceae</taxon>
        <taxon>Dunaliella</taxon>
    </lineage>
</organism>
<proteinExistence type="predicted"/>
<reference evidence="5" key="1">
    <citation type="submission" date="2017-08" db="EMBL/GenBank/DDBJ databases">
        <authorList>
            <person name="Polle J.E."/>
            <person name="Barry K."/>
            <person name="Cushman J."/>
            <person name="Schmutz J."/>
            <person name="Tran D."/>
            <person name="Hathwaick L.T."/>
            <person name="Yim W.C."/>
            <person name="Jenkins J."/>
            <person name="Mckie-Krisberg Z.M."/>
            <person name="Prochnik S."/>
            <person name="Lindquist E."/>
            <person name="Dockter R.B."/>
            <person name="Adam C."/>
            <person name="Molina H."/>
            <person name="Bunkerborg J."/>
            <person name="Jin E."/>
            <person name="Buchheim M."/>
            <person name="Magnuson J."/>
        </authorList>
    </citation>
    <scope>NUCLEOTIDE SEQUENCE</scope>
    <source>
        <strain evidence="5">CCAP 19/18</strain>
    </source>
</reference>
<name>A0ABQ7G7X6_DUNSA</name>
<keyword evidence="6" id="KW-1185">Reference proteome</keyword>
<gene>
    <name evidence="5" type="ORF">DUNSADRAFT_14141</name>
</gene>
<protein>
    <submittedName>
        <fullName evidence="5">Uncharacterized protein</fullName>
    </submittedName>
</protein>
<dbReference type="EMBL" id="MU070014">
    <property type="protein sequence ID" value="KAF5830710.1"/>
    <property type="molecule type" value="Genomic_DNA"/>
</dbReference>
<evidence type="ECO:0000313" key="5">
    <source>
        <dbReference type="EMBL" id="KAF5830710.1"/>
    </source>
</evidence>
<evidence type="ECO:0000313" key="6">
    <source>
        <dbReference type="Proteomes" id="UP000815325"/>
    </source>
</evidence>
<dbReference type="PANTHER" id="PTHR12988:SF6">
    <property type="entry name" value="SPHINGOMYELIN PHOSPHODIESTERASE 4"/>
    <property type="match status" value="1"/>
</dbReference>
<evidence type="ECO:0000256" key="4">
    <source>
        <dbReference type="ARBA" id="ARBA00023136"/>
    </source>
</evidence>
<keyword evidence="3" id="KW-1133">Transmembrane helix</keyword>
<evidence type="ECO:0000256" key="2">
    <source>
        <dbReference type="ARBA" id="ARBA00022692"/>
    </source>
</evidence>
<accession>A0ABQ7G7X6</accession>
<keyword evidence="4" id="KW-0472">Membrane</keyword>
<comment type="caution">
    <text evidence="5">The sequence shown here is derived from an EMBL/GenBank/DDBJ whole genome shotgun (WGS) entry which is preliminary data.</text>
</comment>